<name>A0A1V9X026_9ACAR</name>
<proteinExistence type="predicted"/>
<dbReference type="InParanoid" id="A0A1V9X026"/>
<accession>A0A1V9X026</accession>
<evidence type="ECO:0000313" key="1">
    <source>
        <dbReference type="EMBL" id="OQR66761.1"/>
    </source>
</evidence>
<dbReference type="Gene3D" id="1.10.287.630">
    <property type="entry name" value="Helix hairpin bin"/>
    <property type="match status" value="1"/>
</dbReference>
<gene>
    <name evidence="1" type="ORF">BIW11_13942</name>
</gene>
<dbReference type="EMBL" id="MNPL01031224">
    <property type="protein sequence ID" value="OQR66761.1"/>
    <property type="molecule type" value="Genomic_DNA"/>
</dbReference>
<reference evidence="1 2" key="1">
    <citation type="journal article" date="2017" name="Gigascience">
        <title>Draft genome of the honey bee ectoparasitic mite, Tropilaelaps mercedesae, is shaped by the parasitic life history.</title>
        <authorList>
            <person name="Dong X."/>
            <person name="Armstrong S.D."/>
            <person name="Xia D."/>
            <person name="Makepeace B.L."/>
            <person name="Darby A.C."/>
            <person name="Kadowaki T."/>
        </authorList>
    </citation>
    <scope>NUCLEOTIDE SEQUENCE [LARGE SCALE GENOMIC DNA]</scope>
    <source>
        <strain evidence="1">Wuxi-XJTLU</strain>
    </source>
</reference>
<dbReference type="AlphaFoldDB" id="A0A1V9X026"/>
<dbReference type="Proteomes" id="UP000192247">
    <property type="component" value="Unassembled WGS sequence"/>
</dbReference>
<organism evidence="1 2">
    <name type="scientific">Tropilaelaps mercedesae</name>
    <dbReference type="NCBI Taxonomy" id="418985"/>
    <lineage>
        <taxon>Eukaryota</taxon>
        <taxon>Metazoa</taxon>
        <taxon>Ecdysozoa</taxon>
        <taxon>Arthropoda</taxon>
        <taxon>Chelicerata</taxon>
        <taxon>Arachnida</taxon>
        <taxon>Acari</taxon>
        <taxon>Parasitiformes</taxon>
        <taxon>Mesostigmata</taxon>
        <taxon>Gamasina</taxon>
        <taxon>Dermanyssoidea</taxon>
        <taxon>Laelapidae</taxon>
        <taxon>Tropilaelaps</taxon>
    </lineage>
</organism>
<evidence type="ECO:0000313" key="2">
    <source>
        <dbReference type="Proteomes" id="UP000192247"/>
    </source>
</evidence>
<keyword evidence="2" id="KW-1185">Reference proteome</keyword>
<comment type="caution">
    <text evidence="1">The sequence shown here is derived from an EMBL/GenBank/DDBJ whole genome shotgun (WGS) entry which is preliminary data.</text>
</comment>
<protein>
    <submittedName>
        <fullName evidence="1">Cyclic nucleotide-gated olfactory channel-like</fullName>
    </submittedName>
</protein>
<sequence>MRHHKVPHQMQRRVQRWYDYSWSR</sequence>